<feature type="domain" description="Palmitoyltransferase DHHC" evidence="12">
    <location>
        <begin position="152"/>
        <end position="283"/>
    </location>
</feature>
<comment type="catalytic activity">
    <reaction evidence="9 10">
        <text>L-cysteinyl-[protein] + hexadecanoyl-CoA = S-hexadecanoyl-L-cysteinyl-[protein] + CoA</text>
        <dbReference type="Rhea" id="RHEA:36683"/>
        <dbReference type="Rhea" id="RHEA-COMP:10131"/>
        <dbReference type="Rhea" id="RHEA-COMP:11032"/>
        <dbReference type="ChEBI" id="CHEBI:29950"/>
        <dbReference type="ChEBI" id="CHEBI:57287"/>
        <dbReference type="ChEBI" id="CHEBI:57379"/>
        <dbReference type="ChEBI" id="CHEBI:74151"/>
        <dbReference type="EC" id="2.3.1.225"/>
    </reaction>
</comment>
<dbReference type="PROSITE" id="PS50216">
    <property type="entry name" value="DHHC"/>
    <property type="match status" value="1"/>
</dbReference>
<dbReference type="OrthoDB" id="331948at2759"/>
<evidence type="ECO:0000256" key="4">
    <source>
        <dbReference type="ARBA" id="ARBA00022989"/>
    </source>
</evidence>
<evidence type="ECO:0000256" key="9">
    <source>
        <dbReference type="ARBA" id="ARBA00048048"/>
    </source>
</evidence>
<name>A0A9P6Q3C6_9FUNG</name>
<feature type="compositionally biased region" description="Acidic residues" evidence="11">
    <location>
        <begin position="463"/>
        <end position="472"/>
    </location>
</feature>
<dbReference type="PANTHER" id="PTHR12246">
    <property type="entry name" value="PALMITOYLTRANSFERASE ZDHHC16"/>
    <property type="match status" value="1"/>
</dbReference>
<sequence>MQFTGSRYIVAGVCCLIAYIALTSQIFVFIPWLMLSSLNTTIAVLLPFNLGVFFICWNYYLACTTDPGLPPKGWGEPEVVDNQASATTTALEDKGASLKDRSEAITKDDQDETAIQAQHVQDPPSGSGDTTTTPITTTTTTTTTKPHRKVPRPRYCKPCKGLKPPRSHHCRVCKRCVLKMDHHCPWINNCVGHFNYGHFLRFVTWVSITTGACMLLLLLRVGDAMRYDQFYLYHPELAPTKIQIVFLVLNIFVDGGVLLAVGSLCIYHLWSLVNNTSTIEVWEIEKVNKMIKAGKMRKTKFPYDLGCRRNYRQVLGPSLWMCLWPQKMRGTGLEYEVMDDKLAALLWPPREYQASKRQDHEHVSQYSTTYRRHLRRRSRPRYPSGDNGAGGSHARAVSSTIPAVHPPPQPLSDYRPHVRRGSEGWIVQDLTVQERAALYDMQYAYQLQEQEQQLHDHAYPSPQEDEGDDDFLEGFSDHENEDAFGRPTYYDDEGEEEDEEEYTDDEEEGEDEEEASEYDDDYFDERNPYLEYDELEDEDDDEEDEEDEDEESYRGSSSHRRRRPTAAEAAVAARAGRRGMAEGIPDSAHDAFAEDMDEVSLMGRDRHMIGKFFENGMPTIRPEDLTTSEEDDGEDYQGEIDEWDEGEGLATGCVPTQPVVAASSFVSEGEEQQRRRLLQRPLPQKTLFELIAERQEAEAKKMDKSKKKSKK</sequence>
<evidence type="ECO:0000256" key="10">
    <source>
        <dbReference type="RuleBase" id="RU079119"/>
    </source>
</evidence>
<keyword evidence="5 10" id="KW-0472">Membrane</keyword>
<feature type="region of interest" description="Disordered" evidence="11">
    <location>
        <begin position="458"/>
        <end position="591"/>
    </location>
</feature>
<comment type="subcellular location">
    <subcellularLocation>
        <location evidence="1">Membrane</location>
        <topology evidence="1">Multi-pass membrane protein</topology>
    </subcellularLocation>
</comment>
<feature type="region of interest" description="Disordered" evidence="11">
    <location>
        <begin position="356"/>
        <end position="416"/>
    </location>
</feature>
<evidence type="ECO:0000256" key="2">
    <source>
        <dbReference type="ARBA" id="ARBA00022679"/>
    </source>
</evidence>
<feature type="compositionally biased region" description="Acidic residues" evidence="11">
    <location>
        <begin position="626"/>
        <end position="639"/>
    </location>
</feature>
<keyword evidence="2 10" id="KW-0808">Transferase</keyword>
<comment type="domain">
    <text evidence="10">The DHHC domain is required for palmitoyltransferase activity.</text>
</comment>
<feature type="compositionally biased region" description="Acidic residues" evidence="11">
    <location>
        <begin position="531"/>
        <end position="551"/>
    </location>
</feature>
<reference evidence="13" key="1">
    <citation type="journal article" date="2020" name="Fungal Divers.">
        <title>Resolving the Mortierellaceae phylogeny through synthesis of multi-gene phylogenetics and phylogenomics.</title>
        <authorList>
            <person name="Vandepol N."/>
            <person name="Liber J."/>
            <person name="Desiro A."/>
            <person name="Na H."/>
            <person name="Kennedy M."/>
            <person name="Barry K."/>
            <person name="Grigoriev I.V."/>
            <person name="Miller A.N."/>
            <person name="O'Donnell K."/>
            <person name="Stajich J.E."/>
            <person name="Bonito G."/>
        </authorList>
    </citation>
    <scope>NUCLEOTIDE SEQUENCE</scope>
    <source>
        <strain evidence="13">BC1065</strain>
    </source>
</reference>
<evidence type="ECO:0000256" key="8">
    <source>
        <dbReference type="ARBA" id="ARBA00023315"/>
    </source>
</evidence>
<evidence type="ECO:0000256" key="3">
    <source>
        <dbReference type="ARBA" id="ARBA00022692"/>
    </source>
</evidence>
<feature type="compositionally biased region" description="Basic residues" evidence="11">
    <location>
        <begin position="370"/>
        <end position="380"/>
    </location>
</feature>
<dbReference type="GO" id="GO:0016020">
    <property type="term" value="C:membrane"/>
    <property type="evidence" value="ECO:0007669"/>
    <property type="project" value="UniProtKB-SubCell"/>
</dbReference>
<gene>
    <name evidence="13" type="primary">PFA4</name>
    <name evidence="13" type="ORF">DFQ27_004930</name>
</gene>
<dbReference type="EMBL" id="JAAAJB010000347">
    <property type="protein sequence ID" value="KAG0257789.1"/>
    <property type="molecule type" value="Genomic_DNA"/>
</dbReference>
<evidence type="ECO:0000256" key="6">
    <source>
        <dbReference type="ARBA" id="ARBA00023139"/>
    </source>
</evidence>
<evidence type="ECO:0000259" key="12">
    <source>
        <dbReference type="Pfam" id="PF01529"/>
    </source>
</evidence>
<dbReference type="AlphaFoldDB" id="A0A9P6Q3C6"/>
<keyword evidence="6" id="KW-0564">Palmitate</keyword>
<protein>
    <recommendedName>
        <fullName evidence="10">Palmitoyltransferase</fullName>
        <ecNumber evidence="10">2.3.1.225</ecNumber>
    </recommendedName>
</protein>
<keyword evidence="7" id="KW-0449">Lipoprotein</keyword>
<organism evidence="13 14">
    <name type="scientific">Actinomortierella ambigua</name>
    <dbReference type="NCBI Taxonomy" id="1343610"/>
    <lineage>
        <taxon>Eukaryota</taxon>
        <taxon>Fungi</taxon>
        <taxon>Fungi incertae sedis</taxon>
        <taxon>Mucoromycota</taxon>
        <taxon>Mortierellomycotina</taxon>
        <taxon>Mortierellomycetes</taxon>
        <taxon>Mortierellales</taxon>
        <taxon>Mortierellaceae</taxon>
        <taxon>Actinomortierella</taxon>
    </lineage>
</organism>
<feature type="region of interest" description="Disordered" evidence="11">
    <location>
        <begin position="617"/>
        <end position="639"/>
    </location>
</feature>
<proteinExistence type="inferred from homology"/>
<feature type="transmembrane region" description="Helical" evidence="10">
    <location>
        <begin position="6"/>
        <end position="30"/>
    </location>
</feature>
<feature type="transmembrane region" description="Helical" evidence="10">
    <location>
        <begin position="202"/>
        <end position="221"/>
    </location>
</feature>
<evidence type="ECO:0000256" key="1">
    <source>
        <dbReference type="ARBA" id="ARBA00004141"/>
    </source>
</evidence>
<feature type="transmembrane region" description="Helical" evidence="10">
    <location>
        <begin position="42"/>
        <end position="60"/>
    </location>
</feature>
<accession>A0A9P6Q3C6</accession>
<comment type="similarity">
    <text evidence="10">Belongs to the DHHC palmitoyltransferase family.</text>
</comment>
<feature type="region of interest" description="Disordered" evidence="11">
    <location>
        <begin position="118"/>
        <end position="150"/>
    </location>
</feature>
<keyword evidence="14" id="KW-1185">Reference proteome</keyword>
<feature type="compositionally biased region" description="Basic and acidic residues" evidence="11">
    <location>
        <begin position="475"/>
        <end position="484"/>
    </location>
</feature>
<feature type="compositionally biased region" description="Acidic residues" evidence="11">
    <location>
        <begin position="490"/>
        <end position="523"/>
    </location>
</feature>
<keyword evidence="3 10" id="KW-0812">Transmembrane</keyword>
<feature type="transmembrane region" description="Helical" evidence="10">
    <location>
        <begin position="242"/>
        <end position="270"/>
    </location>
</feature>
<feature type="compositionally biased region" description="Low complexity" evidence="11">
    <location>
        <begin position="130"/>
        <end position="144"/>
    </location>
</feature>
<dbReference type="GO" id="GO:0019706">
    <property type="term" value="F:protein-cysteine S-palmitoyltransferase activity"/>
    <property type="evidence" value="ECO:0007669"/>
    <property type="project" value="UniProtKB-EC"/>
</dbReference>
<dbReference type="InterPro" id="IPR039859">
    <property type="entry name" value="PFA4/ZDH16/20/ERF2-like"/>
</dbReference>
<evidence type="ECO:0000313" key="14">
    <source>
        <dbReference type="Proteomes" id="UP000807716"/>
    </source>
</evidence>
<dbReference type="Proteomes" id="UP000807716">
    <property type="component" value="Unassembled WGS sequence"/>
</dbReference>
<dbReference type="EC" id="2.3.1.225" evidence="10"/>
<evidence type="ECO:0000256" key="11">
    <source>
        <dbReference type="SAM" id="MobiDB-lite"/>
    </source>
</evidence>
<evidence type="ECO:0000313" key="13">
    <source>
        <dbReference type="EMBL" id="KAG0257789.1"/>
    </source>
</evidence>
<comment type="caution">
    <text evidence="13">The sequence shown here is derived from an EMBL/GenBank/DDBJ whole genome shotgun (WGS) entry which is preliminary data.</text>
</comment>
<evidence type="ECO:0000256" key="7">
    <source>
        <dbReference type="ARBA" id="ARBA00023288"/>
    </source>
</evidence>
<keyword evidence="4 10" id="KW-1133">Transmembrane helix</keyword>
<dbReference type="InterPro" id="IPR001594">
    <property type="entry name" value="Palmitoyltrfase_DHHC"/>
</dbReference>
<dbReference type="Pfam" id="PF01529">
    <property type="entry name" value="DHHC"/>
    <property type="match status" value="1"/>
</dbReference>
<keyword evidence="8 10" id="KW-0012">Acyltransferase</keyword>
<evidence type="ECO:0000256" key="5">
    <source>
        <dbReference type="ARBA" id="ARBA00023136"/>
    </source>
</evidence>